<feature type="compositionally biased region" description="Acidic residues" evidence="1">
    <location>
        <begin position="17"/>
        <end position="33"/>
    </location>
</feature>
<accession>A0A1H8H4J2</accession>
<sequence length="48" mass="5565">MHEPKHPREATENEFFFTEEESISAPTDPDDDCLDIRIPAHEVNELPD</sequence>
<keyword evidence="3" id="KW-1185">Reference proteome</keyword>
<feature type="compositionally biased region" description="Basic and acidic residues" evidence="1">
    <location>
        <begin position="1"/>
        <end position="11"/>
    </location>
</feature>
<name>A0A1H8H4J2_9BACL</name>
<proteinExistence type="predicted"/>
<feature type="region of interest" description="Disordered" evidence="1">
    <location>
        <begin position="1"/>
        <end position="34"/>
    </location>
</feature>
<organism evidence="2 3">
    <name type="scientific">Lihuaxuella thermophila</name>
    <dbReference type="NCBI Taxonomy" id="1173111"/>
    <lineage>
        <taxon>Bacteria</taxon>
        <taxon>Bacillati</taxon>
        <taxon>Bacillota</taxon>
        <taxon>Bacilli</taxon>
        <taxon>Bacillales</taxon>
        <taxon>Thermoactinomycetaceae</taxon>
        <taxon>Lihuaxuella</taxon>
    </lineage>
</organism>
<evidence type="ECO:0000256" key="1">
    <source>
        <dbReference type="SAM" id="MobiDB-lite"/>
    </source>
</evidence>
<evidence type="ECO:0000313" key="3">
    <source>
        <dbReference type="Proteomes" id="UP000199695"/>
    </source>
</evidence>
<protein>
    <submittedName>
        <fullName evidence="2">Uncharacterized protein</fullName>
    </submittedName>
</protein>
<evidence type="ECO:0000313" key="2">
    <source>
        <dbReference type="EMBL" id="SEN51173.1"/>
    </source>
</evidence>
<dbReference type="Proteomes" id="UP000199695">
    <property type="component" value="Unassembled WGS sequence"/>
</dbReference>
<dbReference type="STRING" id="1173111.SAMN05444955_11339"/>
<dbReference type="EMBL" id="FOCQ01000013">
    <property type="protein sequence ID" value="SEN51173.1"/>
    <property type="molecule type" value="Genomic_DNA"/>
</dbReference>
<dbReference type="AlphaFoldDB" id="A0A1H8H4J2"/>
<reference evidence="2 3" key="1">
    <citation type="submission" date="2016-10" db="EMBL/GenBank/DDBJ databases">
        <authorList>
            <person name="de Groot N.N."/>
        </authorList>
    </citation>
    <scope>NUCLEOTIDE SEQUENCE [LARGE SCALE GENOMIC DNA]</scope>
    <source>
        <strain evidence="2 3">DSM 46701</strain>
    </source>
</reference>
<gene>
    <name evidence="2" type="ORF">SAMN05444955_11339</name>
</gene>